<proteinExistence type="predicted"/>
<dbReference type="AlphaFoldDB" id="A0A2S8G686"/>
<gene>
    <name evidence="1" type="ORF">C5Y98_06460</name>
</gene>
<dbReference type="RefSeq" id="WP_105352637.1">
    <property type="nucleotide sequence ID" value="NZ_PUIB01000010.1"/>
</dbReference>
<accession>A0A2S8G686</accession>
<sequence>MLTRDAEQSELVTWKIVDDGAAIESTIHREDGEKQTIISHLVIVPCPGRPNLILAGHVVPPSDDEALASYVGPTNFGALIDVDQNLVLGIRGQDSAALTLRAWEDLTPALKDLAQPFADLVTAHPERFGQEKPTDEVKRTFINPPPIQTRCIINEVVGGRGAVARRSADVVFACSVLSGHGDRNLSRRYAFGFKELLTSELAIPAKQYFAAKPTPEKAE</sequence>
<comment type="caution">
    <text evidence="1">The sequence shown here is derived from an EMBL/GenBank/DDBJ whole genome shotgun (WGS) entry which is preliminary data.</text>
</comment>
<evidence type="ECO:0000313" key="2">
    <source>
        <dbReference type="Proteomes" id="UP000239388"/>
    </source>
</evidence>
<dbReference type="OrthoDB" id="287662at2"/>
<dbReference type="Proteomes" id="UP000239388">
    <property type="component" value="Unassembled WGS sequence"/>
</dbReference>
<reference evidence="1 2" key="1">
    <citation type="submission" date="2018-02" db="EMBL/GenBank/DDBJ databases">
        <title>Comparative genomes isolates from brazilian mangrove.</title>
        <authorList>
            <person name="Araujo J.E."/>
            <person name="Taketani R.G."/>
            <person name="Silva M.C.P."/>
            <person name="Loureco M.V."/>
            <person name="Andreote F.D."/>
        </authorList>
    </citation>
    <scope>NUCLEOTIDE SEQUENCE [LARGE SCALE GENOMIC DNA]</scope>
    <source>
        <strain evidence="1 2">NAP PRIS-MGV</strain>
    </source>
</reference>
<name>A0A2S8G686_9BACT</name>
<protein>
    <submittedName>
        <fullName evidence="1">Uncharacterized protein</fullName>
    </submittedName>
</protein>
<organism evidence="1 2">
    <name type="scientific">Blastopirellula marina</name>
    <dbReference type="NCBI Taxonomy" id="124"/>
    <lineage>
        <taxon>Bacteria</taxon>
        <taxon>Pseudomonadati</taxon>
        <taxon>Planctomycetota</taxon>
        <taxon>Planctomycetia</taxon>
        <taxon>Pirellulales</taxon>
        <taxon>Pirellulaceae</taxon>
        <taxon>Blastopirellula</taxon>
    </lineage>
</organism>
<evidence type="ECO:0000313" key="1">
    <source>
        <dbReference type="EMBL" id="PQO39956.1"/>
    </source>
</evidence>
<dbReference type="EMBL" id="PUIB01000010">
    <property type="protein sequence ID" value="PQO39956.1"/>
    <property type="molecule type" value="Genomic_DNA"/>
</dbReference>